<dbReference type="PANTHER" id="PTHR21248">
    <property type="entry name" value="CARDIOLIPIN SYNTHASE"/>
    <property type="match status" value="1"/>
</dbReference>
<sequence length="523" mass="57078">MKAKAKKVLKWLALGLAVFAMASLLSLYAYGRFAERARGEVVMALPLADAQTAIDRAVVPLTDARPGQTGMVILGDNLDAFAVRAMTARSAGRSLDLQYYIWHDDFTGNMLHNEVLRAADRGVRVRLLLDDMNAHGSHSALAALDTHPNIEVRLFNPTRARSGTLARGAELLLRFFSLNRRMHHKTWLADGRVAVVGGRNIGDEYFDAAADVNFMDTDLALVGDAVGQAEAVFDAYWNSASAIPLAALVRAPEGALERTRRSLGAGHGSDRAGPYLERLRGSSQVRELLQGRRPLLWTRHARLVSDSPEKAEGAEPGPDWTTPLLLARMDRAERSLRLISPYFVPGQAGVDWLAGMRRRGVEVGILTNSLAANDVVAVHGGYAGYRVPLLRAGVGLYELKAQGEREGSLFGSSGASLHTKAFVVDGRGGFVGSFNLDPRSMNLNTEMGLLFESEQAAAELEALYRRKTAPELAYRLALDGEGRLRWHDDAAQPPLAWDREPDAGFWRRLGAALVGWLPVESQL</sequence>
<dbReference type="Gene3D" id="3.30.870.10">
    <property type="entry name" value="Endonuclease Chain A"/>
    <property type="match status" value="2"/>
</dbReference>
<name>A0A921P2E8_9GAMM</name>
<feature type="domain" description="PLD phosphodiesterase" evidence="1">
    <location>
        <begin position="413"/>
        <end position="440"/>
    </location>
</feature>
<evidence type="ECO:0000313" key="3">
    <source>
        <dbReference type="Proteomes" id="UP000717981"/>
    </source>
</evidence>
<evidence type="ECO:0000259" key="1">
    <source>
        <dbReference type="PROSITE" id="PS50035"/>
    </source>
</evidence>
<dbReference type="Pfam" id="PF13091">
    <property type="entry name" value="PLDc_2"/>
    <property type="match status" value="2"/>
</dbReference>
<dbReference type="InterPro" id="IPR001736">
    <property type="entry name" value="PLipase_D/transphosphatidylase"/>
</dbReference>
<comment type="caution">
    <text evidence="2">The sequence shown here is derived from an EMBL/GenBank/DDBJ whole genome shotgun (WGS) entry which is preliminary data.</text>
</comment>
<accession>A0A921P2E8</accession>
<dbReference type="AlphaFoldDB" id="A0A921P2E8"/>
<dbReference type="CDD" id="cd09113">
    <property type="entry name" value="PLDc_ymdC_like_2"/>
    <property type="match status" value="1"/>
</dbReference>
<dbReference type="SMART" id="SM00155">
    <property type="entry name" value="PLDc"/>
    <property type="match status" value="2"/>
</dbReference>
<dbReference type="CDD" id="cd09111">
    <property type="entry name" value="PLDc_ymdC_like_1"/>
    <property type="match status" value="1"/>
</dbReference>
<dbReference type="InterPro" id="IPR025202">
    <property type="entry name" value="PLD-like_dom"/>
</dbReference>
<feature type="domain" description="PLD phosphodiesterase" evidence="1">
    <location>
        <begin position="178"/>
        <end position="205"/>
    </location>
</feature>
<dbReference type="SUPFAM" id="SSF56024">
    <property type="entry name" value="Phospholipase D/nuclease"/>
    <property type="match status" value="2"/>
</dbReference>
<gene>
    <name evidence="2" type="ORF">CR938_03450</name>
</gene>
<proteinExistence type="predicted"/>
<dbReference type="Proteomes" id="UP000717981">
    <property type="component" value="Unassembled WGS sequence"/>
</dbReference>
<organism evidence="2 3">
    <name type="scientific">Pseudoxanthomonas taiwanensis</name>
    <dbReference type="NCBI Taxonomy" id="176598"/>
    <lineage>
        <taxon>Bacteria</taxon>
        <taxon>Pseudomonadati</taxon>
        <taxon>Pseudomonadota</taxon>
        <taxon>Gammaproteobacteria</taxon>
        <taxon>Lysobacterales</taxon>
        <taxon>Lysobacteraceae</taxon>
        <taxon>Pseudoxanthomonas</taxon>
    </lineage>
</organism>
<protein>
    <submittedName>
        <fullName evidence="2">Phospholipase D family protein</fullName>
    </submittedName>
</protein>
<reference evidence="2" key="1">
    <citation type="submission" date="2017-10" db="EMBL/GenBank/DDBJ databases">
        <title>Whole genome sequencing of members of genus Pseudoxanthomonas.</title>
        <authorList>
            <person name="Kumar S."/>
            <person name="Bansal K."/>
            <person name="Kaur A."/>
            <person name="Patil P."/>
            <person name="Sharma S."/>
            <person name="Patil P.B."/>
        </authorList>
    </citation>
    <scope>NUCLEOTIDE SEQUENCE</scope>
    <source>
        <strain evidence="2">DSM 22914</strain>
    </source>
</reference>
<dbReference type="EMBL" id="PDWK01000010">
    <property type="protein sequence ID" value="KAF1690129.1"/>
    <property type="molecule type" value="Genomic_DNA"/>
</dbReference>
<dbReference type="RefSeq" id="WP_162123666.1">
    <property type="nucleotide sequence ID" value="NZ_PDWK01000010.1"/>
</dbReference>
<dbReference type="GO" id="GO:0030572">
    <property type="term" value="F:phosphatidyltransferase activity"/>
    <property type="evidence" value="ECO:0007669"/>
    <property type="project" value="UniProtKB-ARBA"/>
</dbReference>
<evidence type="ECO:0000313" key="2">
    <source>
        <dbReference type="EMBL" id="KAF1690129.1"/>
    </source>
</evidence>
<dbReference type="PROSITE" id="PS50035">
    <property type="entry name" value="PLD"/>
    <property type="match status" value="2"/>
</dbReference>
<dbReference type="GO" id="GO:0032049">
    <property type="term" value="P:cardiolipin biosynthetic process"/>
    <property type="evidence" value="ECO:0007669"/>
    <property type="project" value="UniProtKB-ARBA"/>
</dbReference>
<dbReference type="OrthoDB" id="9814092at2"/>
<dbReference type="PANTHER" id="PTHR21248:SF12">
    <property type="entry name" value="CARDIOLIPIN SYNTHASE C"/>
    <property type="match status" value="1"/>
</dbReference>
<keyword evidence="3" id="KW-1185">Reference proteome</keyword>